<dbReference type="Proteomes" id="UP000253740">
    <property type="component" value="Unassembled WGS sequence"/>
</dbReference>
<evidence type="ECO:0000313" key="3">
    <source>
        <dbReference type="Proteomes" id="UP000253740"/>
    </source>
</evidence>
<dbReference type="InterPro" id="IPR008928">
    <property type="entry name" value="6-hairpin_glycosidase_sf"/>
</dbReference>
<organism evidence="2">
    <name type="scientific">Mizugakiibacter sediminis</name>
    <dbReference type="NCBI Taxonomy" id="1475481"/>
    <lineage>
        <taxon>Bacteria</taxon>
        <taxon>Pseudomonadati</taxon>
        <taxon>Pseudomonadota</taxon>
        <taxon>Gammaproteobacteria</taxon>
        <taxon>Lysobacterales</taxon>
        <taxon>Rhodanobacteraceae</taxon>
        <taxon>Mizugakiibacter</taxon>
    </lineage>
</organism>
<evidence type="ECO:0000256" key="1">
    <source>
        <dbReference type="SAM" id="SignalP"/>
    </source>
</evidence>
<name>A0A0K8QNQ3_9GAMM</name>
<dbReference type="SUPFAM" id="SSF48208">
    <property type="entry name" value="Six-hairpin glycosidases"/>
    <property type="match status" value="1"/>
</dbReference>
<protein>
    <recommendedName>
        <fullName evidence="4">Methylaspartate ammonia-lyase</fullName>
    </recommendedName>
</protein>
<dbReference type="RefSeq" id="WP_082306584.1">
    <property type="nucleotide sequence ID" value="NZ_DF970209.1"/>
</dbReference>
<feature type="chain" id="PRO_5005514947" description="Methylaspartate ammonia-lyase" evidence="1">
    <location>
        <begin position="24"/>
        <end position="412"/>
    </location>
</feature>
<keyword evidence="1" id="KW-0732">Signal</keyword>
<dbReference type="EMBL" id="DF970209">
    <property type="protein sequence ID" value="GAP66514.1"/>
    <property type="molecule type" value="Genomic_DNA"/>
</dbReference>
<dbReference type="AlphaFoldDB" id="A0A0K8QNQ3"/>
<evidence type="ECO:0000313" key="2">
    <source>
        <dbReference type="EMBL" id="GAP66514.1"/>
    </source>
</evidence>
<feature type="signal peptide" evidence="1">
    <location>
        <begin position="1"/>
        <end position="23"/>
    </location>
</feature>
<accession>A0A0K8QNQ3</accession>
<gene>
    <name evidence="2" type="ORF">MBSD_n1822</name>
</gene>
<sequence>MPGFRHKTLTLLLAATVSMNAGAAPADDPAQALAARACGALDARVDAVPGRGPLLLRSYDDEAGRGPSREPALAAAAFTYDNALATIALVACGRPAQAERIGAALAAAARSDSRLRNAYRAGAVEGAPLPNGWWDAAQRRWLEDGYQMGTATGNVAWTMLALLTLAEHDGDARWIDAARRLGAWVVANARSATGAGGFGGGVYGFDDHPQALTWKATEHNLDLAAAFARLARRDPAGPWGAQARAARAFVDAQWDAASGHFLTGTAPDGVTPNRSTSALDAQFWALLLPDAPPAWRRALAYAERVHGVAGGFDFSEDRDGVWVEGTAQGALAYRVVGRHDDAAHLLRGLAGDFSAGGLLYATPQARLSTGLALTPTSPTDDFRYYHWPHLGATAWAALAARGWNPYTGALVR</sequence>
<proteinExistence type="predicted"/>
<evidence type="ECO:0008006" key="4">
    <source>
        <dbReference type="Google" id="ProtNLM"/>
    </source>
</evidence>
<reference evidence="2" key="1">
    <citation type="submission" date="2015-08" db="EMBL/GenBank/DDBJ databases">
        <title>Complete DNA Sequence of Pseudomonas syringae pv. actinidiae, the Causal Agent of Kiwifruit Canker Disease.</title>
        <authorList>
            <person name="Rikkerink E.H.A."/>
            <person name="Fineran P.C."/>
        </authorList>
    </citation>
    <scope>NUCLEOTIDE SEQUENCE</scope>
    <source>
        <strain evidence="2">SkMP5</strain>
    </source>
</reference>
<dbReference type="GO" id="GO:0005975">
    <property type="term" value="P:carbohydrate metabolic process"/>
    <property type="evidence" value="ECO:0007669"/>
    <property type="project" value="InterPro"/>
</dbReference>
<keyword evidence="3" id="KW-1185">Reference proteome</keyword>
<dbReference type="STRING" id="1475481.GCA_000953855_01856"/>